<protein>
    <submittedName>
        <fullName evidence="7">ABC transporter ATP-binding protein</fullName>
    </submittedName>
</protein>
<dbReference type="SMART" id="SM00382">
    <property type="entry name" value="AAA"/>
    <property type="match status" value="1"/>
</dbReference>
<evidence type="ECO:0000256" key="4">
    <source>
        <dbReference type="ARBA" id="ARBA00022840"/>
    </source>
</evidence>
<reference evidence="7 8" key="1">
    <citation type="journal article" date="2019" name="Int. J. Syst. Evol. Microbiol.">
        <title>The Global Catalogue of Microorganisms (GCM) 10K type strain sequencing project: providing services to taxonomists for standard genome sequencing and annotation.</title>
        <authorList>
            <consortium name="The Broad Institute Genomics Platform"/>
            <consortium name="The Broad Institute Genome Sequencing Center for Infectious Disease"/>
            <person name="Wu L."/>
            <person name="Ma J."/>
        </authorList>
    </citation>
    <scope>NUCLEOTIDE SEQUENCE [LARGE SCALE GENOMIC DNA]</scope>
    <source>
        <strain evidence="7 8">JCM 10671</strain>
    </source>
</reference>
<comment type="similarity">
    <text evidence="1">Belongs to the ABC transporter superfamily.</text>
</comment>
<dbReference type="Gene3D" id="3.40.50.300">
    <property type="entry name" value="P-loop containing nucleotide triphosphate hydrolases"/>
    <property type="match status" value="1"/>
</dbReference>
<dbReference type="PROSITE" id="PS50893">
    <property type="entry name" value="ABC_TRANSPORTER_2"/>
    <property type="match status" value="1"/>
</dbReference>
<evidence type="ECO:0000256" key="5">
    <source>
        <dbReference type="ARBA" id="ARBA00022970"/>
    </source>
</evidence>
<keyword evidence="2" id="KW-0813">Transport</keyword>
<organism evidence="7 8">
    <name type="scientific">Sporichthya brevicatena</name>
    <dbReference type="NCBI Taxonomy" id="171442"/>
    <lineage>
        <taxon>Bacteria</taxon>
        <taxon>Bacillati</taxon>
        <taxon>Actinomycetota</taxon>
        <taxon>Actinomycetes</taxon>
        <taxon>Sporichthyales</taxon>
        <taxon>Sporichthyaceae</taxon>
        <taxon>Sporichthya</taxon>
    </lineage>
</organism>
<dbReference type="InterPro" id="IPR027417">
    <property type="entry name" value="P-loop_NTPase"/>
</dbReference>
<evidence type="ECO:0000256" key="1">
    <source>
        <dbReference type="ARBA" id="ARBA00005417"/>
    </source>
</evidence>
<dbReference type="EMBL" id="BAAAHE010000016">
    <property type="protein sequence ID" value="GAA0619524.1"/>
    <property type="molecule type" value="Genomic_DNA"/>
</dbReference>
<dbReference type="InterPro" id="IPR003439">
    <property type="entry name" value="ABC_transporter-like_ATP-bd"/>
</dbReference>
<keyword evidence="4 7" id="KW-0067">ATP-binding</keyword>
<keyword evidence="5" id="KW-0029">Amino-acid transport</keyword>
<evidence type="ECO:0000256" key="3">
    <source>
        <dbReference type="ARBA" id="ARBA00022741"/>
    </source>
</evidence>
<dbReference type="SUPFAM" id="SSF52540">
    <property type="entry name" value="P-loop containing nucleoside triphosphate hydrolases"/>
    <property type="match status" value="1"/>
</dbReference>
<comment type="caution">
    <text evidence="7">The sequence shown here is derived from an EMBL/GenBank/DDBJ whole genome shotgun (WGS) entry which is preliminary data.</text>
</comment>
<dbReference type="InterPro" id="IPR003593">
    <property type="entry name" value="AAA+_ATPase"/>
</dbReference>
<gene>
    <name evidence="7" type="ORF">GCM10009547_22500</name>
</gene>
<dbReference type="Proteomes" id="UP001500957">
    <property type="component" value="Unassembled WGS sequence"/>
</dbReference>
<dbReference type="CDD" id="cd03224">
    <property type="entry name" value="ABC_TM1139_LivF_branched"/>
    <property type="match status" value="1"/>
</dbReference>
<dbReference type="PANTHER" id="PTHR43820:SF4">
    <property type="entry name" value="HIGH-AFFINITY BRANCHED-CHAIN AMINO ACID TRANSPORT ATP-BINDING PROTEIN LIVF"/>
    <property type="match status" value="1"/>
</dbReference>
<keyword evidence="8" id="KW-1185">Reference proteome</keyword>
<proteinExistence type="inferred from homology"/>
<dbReference type="InterPro" id="IPR052156">
    <property type="entry name" value="BCAA_Transport_ATP-bd_LivF"/>
</dbReference>
<dbReference type="GO" id="GO:0005524">
    <property type="term" value="F:ATP binding"/>
    <property type="evidence" value="ECO:0007669"/>
    <property type="project" value="UniProtKB-KW"/>
</dbReference>
<dbReference type="PANTHER" id="PTHR43820">
    <property type="entry name" value="HIGH-AFFINITY BRANCHED-CHAIN AMINO ACID TRANSPORT ATP-BINDING PROTEIN LIVF"/>
    <property type="match status" value="1"/>
</dbReference>
<evidence type="ECO:0000259" key="6">
    <source>
        <dbReference type="PROSITE" id="PS50893"/>
    </source>
</evidence>
<dbReference type="RefSeq" id="WP_344604689.1">
    <property type="nucleotide sequence ID" value="NZ_BAAAHE010000016.1"/>
</dbReference>
<evidence type="ECO:0000313" key="7">
    <source>
        <dbReference type="EMBL" id="GAA0619524.1"/>
    </source>
</evidence>
<feature type="domain" description="ABC transporter" evidence="6">
    <location>
        <begin position="2"/>
        <end position="230"/>
    </location>
</feature>
<dbReference type="Pfam" id="PF00005">
    <property type="entry name" value="ABC_tran"/>
    <property type="match status" value="1"/>
</dbReference>
<sequence>MLTLHEVHAGYGGTRVLHDVTLHVPPGSIVALLGANGAGKTTVLRVAAGLVRPTSGALLVDGEDVTGWPPHTLVDQGVCHVPEGRGVFPSLTVRENLVVQCKRGDEEKTFEAAASVFPVLGRRMDQLAGTMSGGEQQMLALMRAYIQNPKTVLLDEVSMGLAPIIVDEIFDFLRTIAAGGASLLLVEQYVTKALELADFVYLLHKGRVAFAGEPGELDGEDLFARYLGHAA</sequence>
<keyword evidence="3" id="KW-0547">Nucleotide-binding</keyword>
<evidence type="ECO:0000256" key="2">
    <source>
        <dbReference type="ARBA" id="ARBA00022448"/>
    </source>
</evidence>
<name>A0ABN1GU29_9ACTN</name>
<evidence type="ECO:0000313" key="8">
    <source>
        <dbReference type="Proteomes" id="UP001500957"/>
    </source>
</evidence>
<accession>A0ABN1GU29</accession>